<evidence type="ECO:0008006" key="5">
    <source>
        <dbReference type="Google" id="ProtNLM"/>
    </source>
</evidence>
<dbReference type="Gene3D" id="3.20.20.80">
    <property type="entry name" value="Glycosidases"/>
    <property type="match status" value="1"/>
</dbReference>
<accession>A0A1F6CBB7</accession>
<dbReference type="PANTHER" id="PTHR37836">
    <property type="entry name" value="LMO1036 PROTEIN"/>
    <property type="match status" value="1"/>
</dbReference>
<protein>
    <recommendedName>
        <fullName evidence="5">DUF4038 domain-containing protein</fullName>
    </recommendedName>
</protein>
<dbReference type="Proteomes" id="UP000178606">
    <property type="component" value="Unassembled WGS sequence"/>
</dbReference>
<dbReference type="InterPro" id="IPR017853">
    <property type="entry name" value="GH"/>
</dbReference>
<gene>
    <name evidence="3" type="ORF">A3F84_27210</name>
</gene>
<feature type="domain" description="Putative collagen-binding" evidence="1">
    <location>
        <begin position="294"/>
        <end position="385"/>
    </location>
</feature>
<evidence type="ECO:0000259" key="2">
    <source>
        <dbReference type="Pfam" id="PF13204"/>
    </source>
</evidence>
<evidence type="ECO:0000313" key="4">
    <source>
        <dbReference type="Proteomes" id="UP000178606"/>
    </source>
</evidence>
<dbReference type="SUPFAM" id="SSF51445">
    <property type="entry name" value="(Trans)glycosidases"/>
    <property type="match status" value="1"/>
</dbReference>
<evidence type="ECO:0000313" key="3">
    <source>
        <dbReference type="EMBL" id="OGG46330.1"/>
    </source>
</evidence>
<dbReference type="Pfam" id="PF13204">
    <property type="entry name" value="Apiosidase"/>
    <property type="match status" value="1"/>
</dbReference>
<comment type="caution">
    <text evidence="3">The sequence shown here is derived from an EMBL/GenBank/DDBJ whole genome shotgun (WGS) entry which is preliminary data.</text>
</comment>
<dbReference type="InterPro" id="IPR024749">
    <property type="entry name" value="Collagen-bd_put"/>
</dbReference>
<evidence type="ECO:0000259" key="1">
    <source>
        <dbReference type="Pfam" id="PF12904"/>
    </source>
</evidence>
<name>A0A1F6CBB7_HANXR</name>
<feature type="domain" description="Apiosidase-like catalytic" evidence="2">
    <location>
        <begin position="2"/>
        <end position="291"/>
    </location>
</feature>
<sequence length="388" mass="43040">MSSNGRYFVDRHGEPFFWLGDTLWDLFRDFSAPDASVVLETRKRQGFSAIQIMITGVGDGAKPNLSGQTPWIKDDPSAPNEAYFKNVDDVIEAGRRSGLVLVLGVFHQRQVARITPANARGYARWIARRYRDAPNVIWSMYPKAEQDYVPVLRELAAGLREGDGGAHLITVHPDPSPASSSFIHDEPWLDFNSSQPWNRYELVYGMVAADYARTPAKPAVMAEAGYEGVKTLTPLIIRKQAYWSHLAGGHHSYGHDDNWRSPSSWRSWIDSPGAGHMGVYREIVTSCREWWSWVPDQSIFASGASDGPTLNAAARSTAGDWILAYLSSTTAVSIQMDKITSGDAVEASWFDPTTGERTRIGGFPSRGIQSFSTPAGWEDAVLLLEARR</sequence>
<dbReference type="Pfam" id="PF12904">
    <property type="entry name" value="Collagen_bind_2"/>
    <property type="match status" value="1"/>
</dbReference>
<dbReference type="PANTHER" id="PTHR37836:SF2">
    <property type="entry name" value="DUF4038 DOMAIN-CONTAINING PROTEIN"/>
    <property type="match status" value="1"/>
</dbReference>
<organism evidence="3 4">
    <name type="scientific">Handelsmanbacteria sp. (strain RIFCSPLOWO2_12_FULL_64_10)</name>
    <dbReference type="NCBI Taxonomy" id="1817868"/>
    <lineage>
        <taxon>Bacteria</taxon>
        <taxon>Candidatus Handelsmaniibacteriota</taxon>
    </lineage>
</organism>
<proteinExistence type="predicted"/>
<dbReference type="EMBL" id="MFKF01000324">
    <property type="protein sequence ID" value="OGG46330.1"/>
    <property type="molecule type" value="Genomic_DNA"/>
</dbReference>
<dbReference type="InterPro" id="IPR025277">
    <property type="entry name" value="Apiosidase-like_cat_dom"/>
</dbReference>
<reference evidence="3 4" key="1">
    <citation type="journal article" date="2016" name="Nat. Commun.">
        <title>Thousands of microbial genomes shed light on interconnected biogeochemical processes in an aquifer system.</title>
        <authorList>
            <person name="Anantharaman K."/>
            <person name="Brown C.T."/>
            <person name="Hug L.A."/>
            <person name="Sharon I."/>
            <person name="Castelle C.J."/>
            <person name="Probst A.J."/>
            <person name="Thomas B.C."/>
            <person name="Singh A."/>
            <person name="Wilkins M.J."/>
            <person name="Karaoz U."/>
            <person name="Brodie E.L."/>
            <person name="Williams K.H."/>
            <person name="Hubbard S.S."/>
            <person name="Banfield J.F."/>
        </authorList>
    </citation>
    <scope>NUCLEOTIDE SEQUENCE [LARGE SCALE GENOMIC DNA]</scope>
    <source>
        <strain evidence="4">RIFCSPLOWO2_12_FULL_64_10</strain>
    </source>
</reference>
<dbReference type="AlphaFoldDB" id="A0A1F6CBB7"/>